<reference evidence="2" key="1">
    <citation type="submission" date="2022-06" db="EMBL/GenBank/DDBJ databases">
        <title>Dynamics of rice microbiomes reveals core vertical transmitted seed endophytes.</title>
        <authorList>
            <person name="Liao K."/>
            <person name="Zhang X."/>
        </authorList>
    </citation>
    <scope>NUCLEOTIDE SEQUENCE</scope>
    <source>
        <strain evidence="2">JR3-14</strain>
    </source>
</reference>
<proteinExistence type="predicted"/>
<feature type="compositionally biased region" description="Basic and acidic residues" evidence="1">
    <location>
        <begin position="143"/>
        <end position="154"/>
    </location>
</feature>
<sequence>MRGALHLKFRQRLVGLESKSHSSECIESFNAVCADQKSAPGKRSIFSYSLYFNLAASDIETTHYLVLDAGKLEKPRQLEKLEHLDHTLPEQISAKVTELGQRHEGSGKANVRCARRESYRIEDRPQLVVGEGLARVVGVRHGNRPDTRQGTGREKPRRHGLHEEHRQALTVLGNRPGGRLGNLIGLGKRHHLHARKSTGTKKRT</sequence>
<dbReference type="AlphaFoldDB" id="A0AA46SSY9"/>
<evidence type="ECO:0000313" key="3">
    <source>
        <dbReference type="Proteomes" id="UP001164392"/>
    </source>
</evidence>
<evidence type="ECO:0000313" key="2">
    <source>
        <dbReference type="EMBL" id="UYK87871.1"/>
    </source>
</evidence>
<gene>
    <name evidence="2" type="ORF">NG824_15505</name>
</gene>
<protein>
    <submittedName>
        <fullName evidence="2">Uncharacterized protein</fullName>
    </submittedName>
</protein>
<dbReference type="Proteomes" id="UP001164392">
    <property type="component" value="Chromosome"/>
</dbReference>
<feature type="region of interest" description="Disordered" evidence="1">
    <location>
        <begin position="139"/>
        <end position="165"/>
    </location>
</feature>
<evidence type="ECO:0000256" key="1">
    <source>
        <dbReference type="SAM" id="MobiDB-lite"/>
    </source>
</evidence>
<accession>A0AA46SSY9</accession>
<organism evidence="2 3">
    <name type="scientific">Xanthomonas sacchari</name>
    <dbReference type="NCBI Taxonomy" id="56458"/>
    <lineage>
        <taxon>Bacteria</taxon>
        <taxon>Pseudomonadati</taxon>
        <taxon>Pseudomonadota</taxon>
        <taxon>Gammaproteobacteria</taxon>
        <taxon>Lysobacterales</taxon>
        <taxon>Lysobacteraceae</taxon>
        <taxon>Xanthomonas</taxon>
    </lineage>
</organism>
<dbReference type="EMBL" id="CP099534">
    <property type="protein sequence ID" value="UYK87871.1"/>
    <property type="molecule type" value="Genomic_DNA"/>
</dbReference>
<name>A0AA46SSY9_9XANT</name>